<evidence type="ECO:0000313" key="9">
    <source>
        <dbReference type="Proteomes" id="UP000178114"/>
    </source>
</evidence>
<dbReference type="InterPro" id="IPR010998">
    <property type="entry name" value="Integrase_recombinase_N"/>
</dbReference>
<comment type="similarity">
    <text evidence="1">Belongs to the 'phage' integrase family.</text>
</comment>
<dbReference type="PANTHER" id="PTHR30349">
    <property type="entry name" value="PHAGE INTEGRASE-RELATED"/>
    <property type="match status" value="1"/>
</dbReference>
<accession>A0A1F5WZC6</accession>
<dbReference type="Proteomes" id="UP000178114">
    <property type="component" value="Unassembled WGS sequence"/>
</dbReference>
<evidence type="ECO:0000256" key="5">
    <source>
        <dbReference type="PROSITE-ProRule" id="PRU01248"/>
    </source>
</evidence>
<dbReference type="Gene3D" id="1.10.443.10">
    <property type="entry name" value="Intergrase catalytic core"/>
    <property type="match status" value="1"/>
</dbReference>
<dbReference type="STRING" id="1798351.A2930_00075"/>
<name>A0A1F5WZC6_9BACT</name>
<dbReference type="InterPro" id="IPR044068">
    <property type="entry name" value="CB"/>
</dbReference>
<dbReference type="AlphaFoldDB" id="A0A1F5WZC6"/>
<dbReference type="InterPro" id="IPR011010">
    <property type="entry name" value="DNA_brk_join_enz"/>
</dbReference>
<gene>
    <name evidence="8" type="ORF">A2930_00075</name>
</gene>
<comment type="caution">
    <text evidence="8">The sequence shown here is derived from an EMBL/GenBank/DDBJ whole genome shotgun (WGS) entry which is preliminary data.</text>
</comment>
<dbReference type="Pfam" id="PF13495">
    <property type="entry name" value="Phage_int_SAM_4"/>
    <property type="match status" value="1"/>
</dbReference>
<sequence length="299" mass="35493">MDIEILAQKFYDHSSYIRGYSKATIRRYQQVISFFCRFAKITQLSEVNDQNIRELFLFGRTDRKWRPNTFICYHKSLMVFFRWCVDQKYIAKNPIDDIEIPKLEKRLPPKLTKQETLRLLEIVYNYPYDYKYLRFRNHAIFSMFVFAGLRKKELLNLKYTDVDIENLSIFINQGKGSKDRVVPMSYTLAQTLKRYAEERRRLNKTCPEFFTSLNRNVGFTNSGIKRLVEKMKLVSKIPFTIHKLRHTFATLMLEGGCDIFSLSKMMGHSDIKTTTIYLAASAEHLRSQMTKHPLNDLVR</sequence>
<dbReference type="GO" id="GO:0003677">
    <property type="term" value="F:DNA binding"/>
    <property type="evidence" value="ECO:0007669"/>
    <property type="project" value="UniProtKB-UniRule"/>
</dbReference>
<evidence type="ECO:0000259" key="6">
    <source>
        <dbReference type="PROSITE" id="PS51898"/>
    </source>
</evidence>
<evidence type="ECO:0000256" key="1">
    <source>
        <dbReference type="ARBA" id="ARBA00008857"/>
    </source>
</evidence>
<evidence type="ECO:0000256" key="3">
    <source>
        <dbReference type="ARBA" id="ARBA00023125"/>
    </source>
</evidence>
<dbReference type="Gene3D" id="1.10.150.130">
    <property type="match status" value="1"/>
</dbReference>
<evidence type="ECO:0000256" key="2">
    <source>
        <dbReference type="ARBA" id="ARBA00022908"/>
    </source>
</evidence>
<evidence type="ECO:0000256" key="4">
    <source>
        <dbReference type="ARBA" id="ARBA00023172"/>
    </source>
</evidence>
<dbReference type="PANTHER" id="PTHR30349:SF41">
    <property type="entry name" value="INTEGRASE_RECOMBINASE PROTEIN MJ0367-RELATED"/>
    <property type="match status" value="1"/>
</dbReference>
<evidence type="ECO:0000313" key="8">
    <source>
        <dbReference type="EMBL" id="OGF81002.1"/>
    </source>
</evidence>
<keyword evidence="4" id="KW-0233">DNA recombination</keyword>
<protein>
    <recommendedName>
        <fullName evidence="10">Tyr recombinase domain-containing protein</fullName>
    </recommendedName>
</protein>
<proteinExistence type="inferred from homology"/>
<dbReference type="PROSITE" id="PS51898">
    <property type="entry name" value="TYR_RECOMBINASE"/>
    <property type="match status" value="1"/>
</dbReference>
<dbReference type="GO" id="GO:0006310">
    <property type="term" value="P:DNA recombination"/>
    <property type="evidence" value="ECO:0007669"/>
    <property type="project" value="UniProtKB-KW"/>
</dbReference>
<feature type="domain" description="Core-binding (CB)" evidence="7">
    <location>
        <begin position="1"/>
        <end position="85"/>
    </location>
</feature>
<dbReference type="InterPro" id="IPR004107">
    <property type="entry name" value="Integrase_SAM-like_N"/>
</dbReference>
<dbReference type="InterPro" id="IPR013762">
    <property type="entry name" value="Integrase-like_cat_sf"/>
</dbReference>
<evidence type="ECO:0000259" key="7">
    <source>
        <dbReference type="PROSITE" id="PS51900"/>
    </source>
</evidence>
<reference evidence="8 9" key="1">
    <citation type="journal article" date="2016" name="Nat. Commun.">
        <title>Thousands of microbial genomes shed light on interconnected biogeochemical processes in an aquifer system.</title>
        <authorList>
            <person name="Anantharaman K."/>
            <person name="Brown C.T."/>
            <person name="Hug L.A."/>
            <person name="Sharon I."/>
            <person name="Castelle C.J."/>
            <person name="Probst A.J."/>
            <person name="Thomas B.C."/>
            <person name="Singh A."/>
            <person name="Wilkins M.J."/>
            <person name="Karaoz U."/>
            <person name="Brodie E.L."/>
            <person name="Williams K.H."/>
            <person name="Hubbard S.S."/>
            <person name="Banfield J.F."/>
        </authorList>
    </citation>
    <scope>NUCLEOTIDE SEQUENCE [LARGE SCALE GENOMIC DNA]</scope>
</reference>
<evidence type="ECO:0008006" key="10">
    <source>
        <dbReference type="Google" id="ProtNLM"/>
    </source>
</evidence>
<dbReference type="InterPro" id="IPR050090">
    <property type="entry name" value="Tyrosine_recombinase_XerCD"/>
</dbReference>
<keyword evidence="3 5" id="KW-0238">DNA-binding</keyword>
<dbReference type="PROSITE" id="PS51900">
    <property type="entry name" value="CB"/>
    <property type="match status" value="1"/>
</dbReference>
<dbReference type="Pfam" id="PF00589">
    <property type="entry name" value="Phage_integrase"/>
    <property type="match status" value="1"/>
</dbReference>
<dbReference type="EMBL" id="MFID01000020">
    <property type="protein sequence ID" value="OGF81002.1"/>
    <property type="molecule type" value="Genomic_DNA"/>
</dbReference>
<feature type="domain" description="Tyr recombinase" evidence="6">
    <location>
        <begin position="106"/>
        <end position="290"/>
    </location>
</feature>
<organism evidence="8 9">
    <name type="scientific">Candidatus Giovannonibacteria bacterium RIFCSPLOWO2_01_FULL_45_34</name>
    <dbReference type="NCBI Taxonomy" id="1798351"/>
    <lineage>
        <taxon>Bacteria</taxon>
        <taxon>Candidatus Giovannoniibacteriota</taxon>
    </lineage>
</organism>
<dbReference type="InterPro" id="IPR002104">
    <property type="entry name" value="Integrase_catalytic"/>
</dbReference>
<dbReference type="GO" id="GO:0015074">
    <property type="term" value="P:DNA integration"/>
    <property type="evidence" value="ECO:0007669"/>
    <property type="project" value="UniProtKB-KW"/>
</dbReference>
<keyword evidence="2" id="KW-0229">DNA integration</keyword>
<dbReference type="SUPFAM" id="SSF56349">
    <property type="entry name" value="DNA breaking-rejoining enzymes"/>
    <property type="match status" value="1"/>
</dbReference>